<reference evidence="7 8" key="1">
    <citation type="submission" date="2018-08" db="EMBL/GenBank/DDBJ databases">
        <title>Draft genome of candidate division NPL-UPA2 bacterium Unc8 that adapted to ultra-basic serpentinizing groundwater.</title>
        <authorList>
            <person name="Ishii S."/>
            <person name="Suzuki S."/>
            <person name="Nealson K.H."/>
        </authorList>
    </citation>
    <scope>NUCLEOTIDE SEQUENCE [LARGE SCALE GENOMIC DNA]</scope>
    <source>
        <strain evidence="7">Unc8</strain>
    </source>
</reference>
<organism evidence="7 8">
    <name type="scientific">candidate division NPL-UPA2 bacterium Unc8</name>
    <dbReference type="NCBI Taxonomy" id="1980939"/>
    <lineage>
        <taxon>Bacteria</taxon>
    </lineage>
</organism>
<evidence type="ECO:0000256" key="2">
    <source>
        <dbReference type="ARBA" id="ARBA00022475"/>
    </source>
</evidence>
<evidence type="ECO:0000256" key="3">
    <source>
        <dbReference type="ARBA" id="ARBA00022692"/>
    </source>
</evidence>
<dbReference type="GO" id="GO:0006824">
    <property type="term" value="P:cobalt ion transport"/>
    <property type="evidence" value="ECO:0007669"/>
    <property type="project" value="InterPro"/>
</dbReference>
<sequence length="251" mass="27992">MVEYPQIDRYAGLTSPIHRWDPRAKLVAILGLIFSVVLITDLMMAMVGLAVALFLVFISRIPFGFVLKHLARVSIFIFPLCVLILFTYHQGDEIARFYFLTVTSGGIEHACLIAVRALAAVILIFPLIGTMRFDVAIKALGKLKVPNKLVQMLIFTYRYIFVFIEEVQRMFRALTSRGFTGGMNGRTLRATGRLIGMLLVRTLERAERVYNAMVSRGYEGNLGTLVEFKIGGGDILKAAILIAIAIALNVF</sequence>
<feature type="transmembrane region" description="Helical" evidence="6">
    <location>
        <begin position="109"/>
        <end position="129"/>
    </location>
</feature>
<dbReference type="CDD" id="cd16914">
    <property type="entry name" value="EcfT"/>
    <property type="match status" value="1"/>
</dbReference>
<proteinExistence type="predicted"/>
<dbReference type="InterPro" id="IPR051611">
    <property type="entry name" value="ECF_transporter_component"/>
</dbReference>
<dbReference type="EMBL" id="NDHY01000004">
    <property type="protein sequence ID" value="RII00395.1"/>
    <property type="molecule type" value="Genomic_DNA"/>
</dbReference>
<dbReference type="PANTHER" id="PTHR34857">
    <property type="entry name" value="SLL0384 PROTEIN"/>
    <property type="match status" value="1"/>
</dbReference>
<keyword evidence="2" id="KW-1003">Cell membrane</keyword>
<dbReference type="Proteomes" id="UP000266287">
    <property type="component" value="Unassembled WGS sequence"/>
</dbReference>
<feature type="transmembrane region" description="Helical" evidence="6">
    <location>
        <begin position="26"/>
        <end position="58"/>
    </location>
</feature>
<accession>A0A399FVE9</accession>
<evidence type="ECO:0000256" key="5">
    <source>
        <dbReference type="ARBA" id="ARBA00023136"/>
    </source>
</evidence>
<evidence type="ECO:0000256" key="6">
    <source>
        <dbReference type="SAM" id="Phobius"/>
    </source>
</evidence>
<dbReference type="GO" id="GO:0043190">
    <property type="term" value="C:ATP-binding cassette (ABC) transporter complex"/>
    <property type="evidence" value="ECO:0007669"/>
    <property type="project" value="InterPro"/>
</dbReference>
<name>A0A399FVE9_UNCN2</name>
<comment type="subcellular location">
    <subcellularLocation>
        <location evidence="1">Cell membrane</location>
        <topology evidence="1">Multi-pass membrane protein</topology>
    </subcellularLocation>
</comment>
<dbReference type="Pfam" id="PF02361">
    <property type="entry name" value="CbiQ"/>
    <property type="match status" value="1"/>
</dbReference>
<dbReference type="AlphaFoldDB" id="A0A399FVE9"/>
<evidence type="ECO:0000313" key="8">
    <source>
        <dbReference type="Proteomes" id="UP000266287"/>
    </source>
</evidence>
<comment type="caution">
    <text evidence="7">The sequence shown here is derived from an EMBL/GenBank/DDBJ whole genome shotgun (WGS) entry which is preliminary data.</text>
</comment>
<feature type="transmembrane region" description="Helical" evidence="6">
    <location>
        <begin position="70"/>
        <end position="88"/>
    </location>
</feature>
<evidence type="ECO:0000256" key="1">
    <source>
        <dbReference type="ARBA" id="ARBA00004651"/>
    </source>
</evidence>
<evidence type="ECO:0000313" key="7">
    <source>
        <dbReference type="EMBL" id="RII00395.1"/>
    </source>
</evidence>
<dbReference type="InterPro" id="IPR003339">
    <property type="entry name" value="ABC/ECF_trnsptr_transmembrane"/>
</dbReference>
<keyword evidence="4 6" id="KW-1133">Transmembrane helix</keyword>
<evidence type="ECO:0000256" key="4">
    <source>
        <dbReference type="ARBA" id="ARBA00022989"/>
    </source>
</evidence>
<keyword evidence="3 6" id="KW-0812">Transmembrane</keyword>
<keyword evidence="5 6" id="KW-0472">Membrane</keyword>
<gene>
    <name evidence="7" type="primary">cbiQ</name>
    <name evidence="7" type="ORF">B9J77_02620</name>
</gene>
<dbReference type="InterPro" id="IPR012809">
    <property type="entry name" value="ECF_CbiQ"/>
</dbReference>
<protein>
    <submittedName>
        <fullName evidence="7">Cobalt ECF transporter T component CbiQ</fullName>
    </submittedName>
</protein>
<dbReference type="PANTHER" id="PTHR34857:SF2">
    <property type="entry name" value="SLL0384 PROTEIN"/>
    <property type="match status" value="1"/>
</dbReference>
<dbReference type="NCBIfam" id="TIGR02454">
    <property type="entry name" value="ECF_T_CbiQ"/>
    <property type="match status" value="1"/>
</dbReference>